<protein>
    <submittedName>
        <fullName evidence="3">Secreted protein</fullName>
    </submittedName>
</protein>
<evidence type="ECO:0000256" key="1">
    <source>
        <dbReference type="SAM" id="SignalP"/>
    </source>
</evidence>
<sequence length="86" mass="10203">MFMCPFSFLFLSIYICDECVLAVFGVVRREFSLCFPSMFHRNAVPPPWIAISSLFRDNRMLCSVPIESLRNNPYIRHILSRWDERP</sequence>
<name>A0A0M3I0B9_ASCLU</name>
<feature type="chain" id="PRO_5005656502" evidence="1">
    <location>
        <begin position="23"/>
        <end position="86"/>
    </location>
</feature>
<keyword evidence="1" id="KW-0732">Signal</keyword>
<evidence type="ECO:0000313" key="2">
    <source>
        <dbReference type="Proteomes" id="UP000036681"/>
    </source>
</evidence>
<dbReference type="WBParaSite" id="ALUE_0000954801-mRNA-1">
    <property type="protein sequence ID" value="ALUE_0000954801-mRNA-1"/>
    <property type="gene ID" value="ALUE_0000954801"/>
</dbReference>
<organism evidence="2 3">
    <name type="scientific">Ascaris lumbricoides</name>
    <name type="common">Giant roundworm</name>
    <dbReference type="NCBI Taxonomy" id="6252"/>
    <lineage>
        <taxon>Eukaryota</taxon>
        <taxon>Metazoa</taxon>
        <taxon>Ecdysozoa</taxon>
        <taxon>Nematoda</taxon>
        <taxon>Chromadorea</taxon>
        <taxon>Rhabditida</taxon>
        <taxon>Spirurina</taxon>
        <taxon>Ascaridomorpha</taxon>
        <taxon>Ascaridoidea</taxon>
        <taxon>Ascarididae</taxon>
        <taxon>Ascaris</taxon>
    </lineage>
</organism>
<evidence type="ECO:0000313" key="3">
    <source>
        <dbReference type="WBParaSite" id="ALUE_0000954801-mRNA-1"/>
    </source>
</evidence>
<dbReference type="Proteomes" id="UP000036681">
    <property type="component" value="Unplaced"/>
</dbReference>
<accession>A0A0M3I0B9</accession>
<dbReference type="AlphaFoldDB" id="A0A0M3I0B9"/>
<reference evidence="3" key="1">
    <citation type="submission" date="2017-02" db="UniProtKB">
        <authorList>
            <consortium name="WormBaseParasite"/>
        </authorList>
    </citation>
    <scope>IDENTIFICATION</scope>
</reference>
<feature type="signal peptide" evidence="1">
    <location>
        <begin position="1"/>
        <end position="22"/>
    </location>
</feature>
<proteinExistence type="predicted"/>
<keyword evidence="2" id="KW-1185">Reference proteome</keyword>